<dbReference type="PRINTS" id="PR00799">
    <property type="entry name" value="TRANSAMINASE"/>
</dbReference>
<dbReference type="InterPro" id="IPR000796">
    <property type="entry name" value="Asp_trans"/>
</dbReference>
<evidence type="ECO:0000256" key="7">
    <source>
        <dbReference type="ARBA" id="ARBA00022898"/>
    </source>
</evidence>
<dbReference type="GO" id="GO:0004069">
    <property type="term" value="F:L-aspartate:2-oxoglutarate aminotransferase activity"/>
    <property type="evidence" value="ECO:0007669"/>
    <property type="project" value="UniProtKB-EC"/>
</dbReference>
<dbReference type="InterPro" id="IPR004839">
    <property type="entry name" value="Aminotransferase_I/II_large"/>
</dbReference>
<dbReference type="GO" id="GO:0030170">
    <property type="term" value="F:pyridoxal phosphate binding"/>
    <property type="evidence" value="ECO:0007669"/>
    <property type="project" value="InterPro"/>
</dbReference>
<keyword evidence="5 9" id="KW-0032">Aminotransferase</keyword>
<dbReference type="InterPro" id="IPR015424">
    <property type="entry name" value="PyrdxlP-dep_Trfase"/>
</dbReference>
<evidence type="ECO:0000259" key="8">
    <source>
        <dbReference type="Pfam" id="PF00155"/>
    </source>
</evidence>
<evidence type="ECO:0000256" key="1">
    <source>
        <dbReference type="ARBA" id="ARBA00001933"/>
    </source>
</evidence>
<dbReference type="Pfam" id="PF00155">
    <property type="entry name" value="Aminotran_1_2"/>
    <property type="match status" value="1"/>
</dbReference>
<evidence type="ECO:0000256" key="3">
    <source>
        <dbReference type="ARBA" id="ARBA00011738"/>
    </source>
</evidence>
<dbReference type="EC" id="2.6.1.1" evidence="4"/>
<keyword evidence="6 9" id="KW-0808">Transferase</keyword>
<feature type="domain" description="Aminotransferase class I/classII large" evidence="8">
    <location>
        <begin position="35"/>
        <end position="406"/>
    </location>
</feature>
<organism evidence="9 10">
    <name type="scientific">Anabarilius grahami</name>
    <name type="common">Kanglang fish</name>
    <name type="synonym">Barilius grahami</name>
    <dbReference type="NCBI Taxonomy" id="495550"/>
    <lineage>
        <taxon>Eukaryota</taxon>
        <taxon>Metazoa</taxon>
        <taxon>Chordata</taxon>
        <taxon>Craniata</taxon>
        <taxon>Vertebrata</taxon>
        <taxon>Euteleostomi</taxon>
        <taxon>Actinopterygii</taxon>
        <taxon>Neopterygii</taxon>
        <taxon>Teleostei</taxon>
        <taxon>Ostariophysi</taxon>
        <taxon>Cypriniformes</taxon>
        <taxon>Xenocyprididae</taxon>
        <taxon>Xenocypridinae</taxon>
        <taxon>Xenocypridinae incertae sedis</taxon>
        <taxon>Anabarilius</taxon>
    </lineage>
</organism>
<dbReference type="GO" id="GO:0006532">
    <property type="term" value="P:aspartate biosynthetic process"/>
    <property type="evidence" value="ECO:0007669"/>
    <property type="project" value="TreeGrafter"/>
</dbReference>
<dbReference type="PANTHER" id="PTHR11879:SF36">
    <property type="entry name" value="ASPARTATE AMINOTRANSFERASE, CYTOPLASMIC 2"/>
    <property type="match status" value="1"/>
</dbReference>
<dbReference type="EMBL" id="RJVU01051596">
    <property type="protein sequence ID" value="ROL41598.1"/>
    <property type="molecule type" value="Genomic_DNA"/>
</dbReference>
<sequence>MHQHEMSTSSVFDGAVFMPSEMKLIEDFMRDTHPDKVNLAGREYVGEHGHTTWLPLVRKIKQQIATDPTINPEYPPILGIPEFTRRATELALGKDSPAIVESRVFGVQTVGCTGAVRLGAELLRSWYCSSSSWSGPILLSSPCDDSLTGIFKAAGIEDVRHYRYWDAESNEVCVENMVHDLENAPERCVVVLCSSGHRPTGAKLSQEDWKRVAEVMMKRQLFPFFLMSAQGLCSGSLEQDTWAVRHCVSLGLELLCAQSFSHSFGLYGERVGHLLCVLKQNMLAVQSQAEKLVQTLWSCPPMDGARVVATILSNPAHLVEWQEGVKAIAERCMLIRERLRERLRILGGPGHWDHIIKPGGLYCCFGLNAQQVEFLIQRKHIYLLPNGCLNVSAINSRNLDYVAESIHQAMNSRL</sequence>
<dbReference type="OrthoDB" id="6752799at2759"/>
<dbReference type="SUPFAM" id="SSF53383">
    <property type="entry name" value="PLP-dependent transferases"/>
    <property type="match status" value="1"/>
</dbReference>
<comment type="subunit">
    <text evidence="3">Homodimer.</text>
</comment>
<comment type="similarity">
    <text evidence="2">Belongs to the class-I pyridoxal-phosphate-dependent aminotransferase family.</text>
</comment>
<gene>
    <name evidence="9" type="ORF">DPX16_22643</name>
</gene>
<comment type="cofactor">
    <cofactor evidence="1">
        <name>pyridoxal 5'-phosphate</name>
        <dbReference type="ChEBI" id="CHEBI:597326"/>
    </cofactor>
</comment>
<dbReference type="GO" id="GO:0005829">
    <property type="term" value="C:cytosol"/>
    <property type="evidence" value="ECO:0007669"/>
    <property type="project" value="TreeGrafter"/>
</dbReference>
<accession>A0A3N0Y730</accession>
<evidence type="ECO:0000256" key="2">
    <source>
        <dbReference type="ARBA" id="ARBA00007441"/>
    </source>
</evidence>
<evidence type="ECO:0000256" key="6">
    <source>
        <dbReference type="ARBA" id="ARBA00022679"/>
    </source>
</evidence>
<keyword evidence="10" id="KW-1185">Reference proteome</keyword>
<dbReference type="InterPro" id="IPR015422">
    <property type="entry name" value="PyrdxlP-dep_Trfase_small"/>
</dbReference>
<dbReference type="Proteomes" id="UP000281406">
    <property type="component" value="Unassembled WGS sequence"/>
</dbReference>
<evidence type="ECO:0000256" key="5">
    <source>
        <dbReference type="ARBA" id="ARBA00022576"/>
    </source>
</evidence>
<evidence type="ECO:0000313" key="10">
    <source>
        <dbReference type="Proteomes" id="UP000281406"/>
    </source>
</evidence>
<dbReference type="AlphaFoldDB" id="A0A3N0Y730"/>
<dbReference type="PANTHER" id="PTHR11879">
    <property type="entry name" value="ASPARTATE AMINOTRANSFERASE"/>
    <property type="match status" value="1"/>
</dbReference>
<name>A0A3N0Y730_ANAGA</name>
<protein>
    <recommendedName>
        <fullName evidence="4">aspartate transaminase</fullName>
        <ecNumber evidence="4">2.6.1.1</ecNumber>
    </recommendedName>
</protein>
<evidence type="ECO:0000256" key="4">
    <source>
        <dbReference type="ARBA" id="ARBA00012753"/>
    </source>
</evidence>
<dbReference type="CDD" id="cd00609">
    <property type="entry name" value="AAT_like"/>
    <property type="match status" value="1"/>
</dbReference>
<reference evidence="9 10" key="1">
    <citation type="submission" date="2018-10" db="EMBL/GenBank/DDBJ databases">
        <title>Genome assembly for a Yunnan-Guizhou Plateau 3E fish, Anabarilius grahami (Regan), and its evolutionary and genetic applications.</title>
        <authorList>
            <person name="Jiang W."/>
        </authorList>
    </citation>
    <scope>NUCLEOTIDE SEQUENCE [LARGE SCALE GENOMIC DNA]</scope>
    <source>
        <strain evidence="9">AG-KIZ</strain>
        <tissue evidence="9">Muscle</tissue>
    </source>
</reference>
<comment type="caution">
    <text evidence="9">The sequence shown here is derived from an EMBL/GenBank/DDBJ whole genome shotgun (WGS) entry which is preliminary data.</text>
</comment>
<dbReference type="InterPro" id="IPR015421">
    <property type="entry name" value="PyrdxlP-dep_Trfase_major"/>
</dbReference>
<evidence type="ECO:0000313" key="9">
    <source>
        <dbReference type="EMBL" id="ROL41598.1"/>
    </source>
</evidence>
<proteinExistence type="inferred from homology"/>
<dbReference type="Gene3D" id="3.40.640.10">
    <property type="entry name" value="Type I PLP-dependent aspartate aminotransferase-like (Major domain)"/>
    <property type="match status" value="1"/>
</dbReference>
<keyword evidence="7" id="KW-0663">Pyridoxal phosphate</keyword>
<dbReference type="Gene3D" id="3.90.1150.10">
    <property type="entry name" value="Aspartate Aminotransferase, domain 1"/>
    <property type="match status" value="1"/>
</dbReference>